<dbReference type="OrthoDB" id="3294573at2"/>
<feature type="transmembrane region" description="Helical" evidence="1">
    <location>
        <begin position="134"/>
        <end position="160"/>
    </location>
</feature>
<organism evidence="2 3">
    <name type="scientific">Actinoplanes xinjiangensis</name>
    <dbReference type="NCBI Taxonomy" id="512350"/>
    <lineage>
        <taxon>Bacteria</taxon>
        <taxon>Bacillati</taxon>
        <taxon>Actinomycetota</taxon>
        <taxon>Actinomycetes</taxon>
        <taxon>Micromonosporales</taxon>
        <taxon>Micromonosporaceae</taxon>
        <taxon>Actinoplanes</taxon>
    </lineage>
</organism>
<dbReference type="RefSeq" id="WP_109598006.1">
    <property type="nucleotide sequence ID" value="NZ_BONA01000030.1"/>
</dbReference>
<reference evidence="2 3" key="1">
    <citation type="submission" date="2018-05" db="EMBL/GenBank/DDBJ databases">
        <title>Genomic Encyclopedia of Archaeal and Bacterial Type Strains, Phase II (KMG-II): from individual species to whole genera.</title>
        <authorList>
            <person name="Goeker M."/>
        </authorList>
    </citation>
    <scope>NUCLEOTIDE SEQUENCE [LARGE SCALE GENOMIC DNA]</scope>
    <source>
        <strain evidence="2 3">DSM 45184</strain>
    </source>
</reference>
<keyword evidence="1" id="KW-0472">Membrane</keyword>
<proteinExistence type="predicted"/>
<evidence type="ECO:0000313" key="3">
    <source>
        <dbReference type="Proteomes" id="UP000245697"/>
    </source>
</evidence>
<keyword evidence="1" id="KW-1133">Transmembrane helix</keyword>
<protein>
    <submittedName>
        <fullName evidence="2">Uncharacterized protein</fullName>
    </submittedName>
</protein>
<feature type="transmembrane region" description="Helical" evidence="1">
    <location>
        <begin position="166"/>
        <end position="186"/>
    </location>
</feature>
<dbReference type="Proteomes" id="UP000245697">
    <property type="component" value="Unassembled WGS sequence"/>
</dbReference>
<keyword evidence="3" id="KW-1185">Reference proteome</keyword>
<name>A0A316F7C5_9ACTN</name>
<gene>
    <name evidence="2" type="ORF">BC793_11449</name>
</gene>
<feature type="transmembrane region" description="Helical" evidence="1">
    <location>
        <begin position="98"/>
        <end position="122"/>
    </location>
</feature>
<comment type="caution">
    <text evidence="2">The sequence shown here is derived from an EMBL/GenBank/DDBJ whole genome shotgun (WGS) entry which is preliminary data.</text>
</comment>
<dbReference type="EMBL" id="QGGR01000014">
    <property type="protein sequence ID" value="PWK42605.1"/>
    <property type="molecule type" value="Genomic_DNA"/>
</dbReference>
<accession>A0A316F7C5</accession>
<dbReference type="Pfam" id="PF22564">
    <property type="entry name" value="HAAS"/>
    <property type="match status" value="1"/>
</dbReference>
<dbReference type="AlphaFoldDB" id="A0A316F7C5"/>
<keyword evidence="1" id="KW-0812">Transmembrane</keyword>
<evidence type="ECO:0000313" key="2">
    <source>
        <dbReference type="EMBL" id="PWK42605.1"/>
    </source>
</evidence>
<evidence type="ECO:0000256" key="1">
    <source>
        <dbReference type="SAM" id="Phobius"/>
    </source>
</evidence>
<sequence>MTTAPPAHDDVLVLDYLASLWAAAGDLPPETRDELMNTVAGYIAMRRDLADDPSRVLGRLGPPDQLVAAVRRSGAPTHLRLPAGSVPAPDAPGGSERVAVALLTGGAIALPLVGQTAGLMIATASPHWTPLQKVTAWLLATGPVAGALLVLLVLVGVSLFTGLGFLVVYAAACTGSIAAGLTLHAATRP</sequence>